<dbReference type="GO" id="GO:0005886">
    <property type="term" value="C:plasma membrane"/>
    <property type="evidence" value="ECO:0007669"/>
    <property type="project" value="TreeGrafter"/>
</dbReference>
<reference evidence="4 5" key="1">
    <citation type="submission" date="2020-08" db="EMBL/GenBank/DDBJ databases">
        <title>Genomic Encyclopedia of Archaeal and Bacterial Type Strains, Phase II (KMG-II): from individual species to whole genera.</title>
        <authorList>
            <person name="Goeker M."/>
        </authorList>
    </citation>
    <scope>NUCLEOTIDE SEQUENCE [LARGE SCALE GENOMIC DNA]</scope>
    <source>
        <strain evidence="4 5">DSM 23288</strain>
    </source>
</reference>
<dbReference type="InterPro" id="IPR043128">
    <property type="entry name" value="Rev_trsase/Diguanyl_cyclase"/>
</dbReference>
<proteinExistence type="predicted"/>
<dbReference type="InterPro" id="IPR000160">
    <property type="entry name" value="GGDEF_dom"/>
</dbReference>
<dbReference type="SUPFAM" id="SSF109604">
    <property type="entry name" value="HD-domain/PDEase-like"/>
    <property type="match status" value="1"/>
</dbReference>
<dbReference type="InterPro" id="IPR050469">
    <property type="entry name" value="Diguanylate_Cyclase"/>
</dbReference>
<name>A0A840ID89_9ACTN</name>
<dbReference type="PROSITE" id="PS51833">
    <property type="entry name" value="HDOD"/>
    <property type="match status" value="1"/>
</dbReference>
<accession>A0A840ID89</accession>
<dbReference type="PANTHER" id="PTHR45138:SF9">
    <property type="entry name" value="DIGUANYLATE CYCLASE DGCM-RELATED"/>
    <property type="match status" value="1"/>
</dbReference>
<dbReference type="InterPro" id="IPR029787">
    <property type="entry name" value="Nucleotide_cyclase"/>
</dbReference>
<dbReference type="InterPro" id="IPR006675">
    <property type="entry name" value="HDIG_dom"/>
</dbReference>
<keyword evidence="5" id="KW-1185">Reference proteome</keyword>
<dbReference type="CDD" id="cd01949">
    <property type="entry name" value="GGDEF"/>
    <property type="match status" value="1"/>
</dbReference>
<dbReference type="InterPro" id="IPR003607">
    <property type="entry name" value="HD/PDEase_dom"/>
</dbReference>
<dbReference type="Pfam" id="PF00990">
    <property type="entry name" value="GGDEF"/>
    <property type="match status" value="1"/>
</dbReference>
<dbReference type="GO" id="GO:0043709">
    <property type="term" value="P:cell adhesion involved in single-species biofilm formation"/>
    <property type="evidence" value="ECO:0007669"/>
    <property type="project" value="TreeGrafter"/>
</dbReference>
<dbReference type="SMART" id="SM00267">
    <property type="entry name" value="GGDEF"/>
    <property type="match status" value="1"/>
</dbReference>
<evidence type="ECO:0000259" key="2">
    <source>
        <dbReference type="PROSITE" id="PS51831"/>
    </source>
</evidence>
<dbReference type="NCBIfam" id="TIGR00254">
    <property type="entry name" value="GGDEF"/>
    <property type="match status" value="1"/>
</dbReference>
<gene>
    <name evidence="4" type="ORF">BDZ31_001901</name>
</gene>
<evidence type="ECO:0000313" key="4">
    <source>
        <dbReference type="EMBL" id="MBB4662315.1"/>
    </source>
</evidence>
<dbReference type="RefSeq" id="WP_183341416.1">
    <property type="nucleotide sequence ID" value="NZ_JACHNU010000002.1"/>
</dbReference>
<dbReference type="SUPFAM" id="SSF55073">
    <property type="entry name" value="Nucleotide cyclase"/>
    <property type="match status" value="1"/>
</dbReference>
<dbReference type="SMART" id="SM00471">
    <property type="entry name" value="HDc"/>
    <property type="match status" value="1"/>
</dbReference>
<dbReference type="PANTHER" id="PTHR45138">
    <property type="entry name" value="REGULATORY COMPONENTS OF SENSORY TRANSDUCTION SYSTEM"/>
    <property type="match status" value="1"/>
</dbReference>
<evidence type="ECO:0000259" key="3">
    <source>
        <dbReference type="PROSITE" id="PS51833"/>
    </source>
</evidence>
<dbReference type="AlphaFoldDB" id="A0A840ID89"/>
<dbReference type="CDD" id="cd00077">
    <property type="entry name" value="HDc"/>
    <property type="match status" value="1"/>
</dbReference>
<comment type="caution">
    <text evidence="4">The sequence shown here is derived from an EMBL/GenBank/DDBJ whole genome shotgun (WGS) entry which is preliminary data.</text>
</comment>
<dbReference type="InterPro" id="IPR013976">
    <property type="entry name" value="HDOD"/>
</dbReference>
<dbReference type="EMBL" id="JACHNU010000002">
    <property type="protein sequence ID" value="MBB4662315.1"/>
    <property type="molecule type" value="Genomic_DNA"/>
</dbReference>
<feature type="domain" description="HD" evidence="2">
    <location>
        <begin position="114"/>
        <end position="237"/>
    </location>
</feature>
<sequence>MKRTARDRIDRAIEALGPLPVLGGTVARVRALAADPDASTQTLVAVIEEDESFSANLLRYANSAAYARPLRARTIHQAVTVVGRQALGRIALEASTYSFLERVPGAGGRSRGHMHVHAVGVAACAAELAQRTGADVETAHLAGLLHDVGKLVMPLAFGEATLDAIVAEAPSGTRRVIAERERLGVDHAYAGALLADQEGARGALFDAVVHHHGGASGLDCPSPEAACVQLADAIVAMLAGDEGDSELIHAALGRLGAVPSLLDEAAEAAVSAQPTSGGGDALADRVASLERLASTDELTGLASRREWLSSTRAKLAAGDTGSVLMCDVDHFKQINDTVGHLTADLVLTEIALVLRANGFAGRLGGDEFALWVPGGIDEAQRVAAGVVADVQTRLAGTDRLPAVTLSVGAASTALCGNDLGRLLETADRALYEAKTAGRSRAAFGVA</sequence>
<dbReference type="GO" id="GO:0052621">
    <property type="term" value="F:diguanylate cyclase activity"/>
    <property type="evidence" value="ECO:0007669"/>
    <property type="project" value="TreeGrafter"/>
</dbReference>
<dbReference type="PROSITE" id="PS51831">
    <property type="entry name" value="HD"/>
    <property type="match status" value="1"/>
</dbReference>
<dbReference type="GO" id="GO:1902201">
    <property type="term" value="P:negative regulation of bacterial-type flagellum-dependent cell motility"/>
    <property type="evidence" value="ECO:0007669"/>
    <property type="project" value="TreeGrafter"/>
</dbReference>
<organism evidence="4 5">
    <name type="scientific">Conexibacter arvalis</name>
    <dbReference type="NCBI Taxonomy" id="912552"/>
    <lineage>
        <taxon>Bacteria</taxon>
        <taxon>Bacillati</taxon>
        <taxon>Actinomycetota</taxon>
        <taxon>Thermoleophilia</taxon>
        <taxon>Solirubrobacterales</taxon>
        <taxon>Conexibacteraceae</taxon>
        <taxon>Conexibacter</taxon>
    </lineage>
</organism>
<keyword evidence="4" id="KW-0808">Transferase</keyword>
<dbReference type="PROSITE" id="PS50887">
    <property type="entry name" value="GGDEF"/>
    <property type="match status" value="1"/>
</dbReference>
<dbReference type="Proteomes" id="UP000585272">
    <property type="component" value="Unassembled WGS sequence"/>
</dbReference>
<evidence type="ECO:0000259" key="1">
    <source>
        <dbReference type="PROSITE" id="PS50887"/>
    </source>
</evidence>
<dbReference type="Gene3D" id="3.30.70.270">
    <property type="match status" value="1"/>
</dbReference>
<evidence type="ECO:0000313" key="5">
    <source>
        <dbReference type="Proteomes" id="UP000585272"/>
    </source>
</evidence>
<dbReference type="NCBIfam" id="TIGR00277">
    <property type="entry name" value="HDIG"/>
    <property type="match status" value="1"/>
</dbReference>
<dbReference type="Pfam" id="PF08668">
    <property type="entry name" value="HDOD"/>
    <property type="match status" value="1"/>
</dbReference>
<protein>
    <submittedName>
        <fullName evidence="4">Diguanylate cyclase (GGDEF)-like protein/putative nucleotidyltransferase with HDIG domain</fullName>
    </submittedName>
</protein>
<feature type="domain" description="GGDEF" evidence="1">
    <location>
        <begin position="319"/>
        <end position="446"/>
    </location>
</feature>
<dbReference type="Gene3D" id="1.10.3210.10">
    <property type="entry name" value="Hypothetical protein af1432"/>
    <property type="match status" value="1"/>
</dbReference>
<dbReference type="InterPro" id="IPR006674">
    <property type="entry name" value="HD_domain"/>
</dbReference>
<feature type="domain" description="HDOD" evidence="3">
    <location>
        <begin position="19"/>
        <end position="214"/>
    </location>
</feature>